<dbReference type="PATRIC" id="fig|158500.4.peg.4100"/>
<evidence type="ECO:0000313" key="2">
    <source>
        <dbReference type="Proteomes" id="UP000024329"/>
    </source>
</evidence>
<dbReference type="Proteomes" id="UP000024329">
    <property type="component" value="Unassembled WGS sequence"/>
</dbReference>
<comment type="caution">
    <text evidence="1">The sequence shown here is derived from an EMBL/GenBank/DDBJ whole genome shotgun (WGS) entry which is preliminary data.</text>
</comment>
<name>A0A031JR49_9SPHN</name>
<proteinExistence type="predicted"/>
<accession>A0A031JR49</accession>
<protein>
    <submittedName>
        <fullName evidence="1">Uncharacterized protein</fullName>
    </submittedName>
</protein>
<dbReference type="AlphaFoldDB" id="A0A031JR49"/>
<gene>
    <name evidence="1" type="ORF">BV97_04031</name>
</gene>
<dbReference type="EMBL" id="JFYZ01000026">
    <property type="protein sequence ID" value="EZP79364.1"/>
    <property type="molecule type" value="Genomic_DNA"/>
</dbReference>
<reference evidence="1 2" key="1">
    <citation type="submission" date="2014-03" db="EMBL/GenBank/DDBJ databases">
        <title>Whole genome sequence of Novosphingobium resinovorum KF1.</title>
        <authorList>
            <person name="Gan H.M."/>
            <person name="Gan H.Y."/>
            <person name="Chew T.H."/>
            <person name="Savka M.A."/>
        </authorList>
    </citation>
    <scope>NUCLEOTIDE SEQUENCE [LARGE SCALE GENOMIC DNA]</scope>
    <source>
        <strain evidence="1 2">KF1</strain>
    </source>
</reference>
<organism evidence="1 2">
    <name type="scientific">Novosphingobium resinovorum</name>
    <dbReference type="NCBI Taxonomy" id="158500"/>
    <lineage>
        <taxon>Bacteria</taxon>
        <taxon>Pseudomonadati</taxon>
        <taxon>Pseudomonadota</taxon>
        <taxon>Alphaproteobacteria</taxon>
        <taxon>Sphingomonadales</taxon>
        <taxon>Sphingomonadaceae</taxon>
        <taxon>Novosphingobium</taxon>
    </lineage>
</organism>
<sequence>MFEQVFPDLANAIAQAAPQASLEDVRQASLVLLYRLLFLLFAEDRDLLPVGEKR</sequence>
<evidence type="ECO:0000313" key="1">
    <source>
        <dbReference type="EMBL" id="EZP79364.1"/>
    </source>
</evidence>